<sequence length="198" mass="22297">MKRVNTASSTSQAHLRRMRREANQNVEVANLSQFEVERDINSICEPEEHGLVLNNLPFVDCESFHDVDGDNVDDPNYVDFSLNDVNNRDLTLSDRGSTLSESDPELNEDSDYIDDSLVAIEIEEQPPHSFKDQLASWAVSCGVPHVAIDKKILPRNRNAIEIEIIINVDGLPIFSKSTSVTYAHVQWNVVTEKMWDGG</sequence>
<dbReference type="EMBL" id="JAOYFB010000016">
    <property type="protein sequence ID" value="KAK4017742.1"/>
    <property type="molecule type" value="Genomic_DNA"/>
</dbReference>
<accession>A0ABQ9ZXX0</accession>
<feature type="region of interest" description="Disordered" evidence="1">
    <location>
        <begin position="1"/>
        <end position="21"/>
    </location>
</feature>
<reference evidence="2 3" key="1">
    <citation type="journal article" date="2023" name="Nucleic Acids Res.">
        <title>The hologenome of Daphnia magna reveals possible DNA methylation and microbiome-mediated evolution of the host genome.</title>
        <authorList>
            <person name="Chaturvedi A."/>
            <person name="Li X."/>
            <person name="Dhandapani V."/>
            <person name="Marshall H."/>
            <person name="Kissane S."/>
            <person name="Cuenca-Cambronero M."/>
            <person name="Asole G."/>
            <person name="Calvet F."/>
            <person name="Ruiz-Romero M."/>
            <person name="Marangio P."/>
            <person name="Guigo R."/>
            <person name="Rago D."/>
            <person name="Mirbahai L."/>
            <person name="Eastwood N."/>
            <person name="Colbourne J.K."/>
            <person name="Zhou J."/>
            <person name="Mallon E."/>
            <person name="Orsini L."/>
        </authorList>
    </citation>
    <scope>NUCLEOTIDE SEQUENCE [LARGE SCALE GENOMIC DNA]</scope>
    <source>
        <strain evidence="2">LRV0_1</strain>
    </source>
</reference>
<organism evidence="2 3">
    <name type="scientific">Daphnia magna</name>
    <dbReference type="NCBI Taxonomy" id="35525"/>
    <lineage>
        <taxon>Eukaryota</taxon>
        <taxon>Metazoa</taxon>
        <taxon>Ecdysozoa</taxon>
        <taxon>Arthropoda</taxon>
        <taxon>Crustacea</taxon>
        <taxon>Branchiopoda</taxon>
        <taxon>Diplostraca</taxon>
        <taxon>Cladocera</taxon>
        <taxon>Anomopoda</taxon>
        <taxon>Daphniidae</taxon>
        <taxon>Daphnia</taxon>
    </lineage>
</organism>
<feature type="compositionally biased region" description="Polar residues" evidence="1">
    <location>
        <begin position="1"/>
        <end position="13"/>
    </location>
</feature>
<protein>
    <submittedName>
        <fullName evidence="2">Uncharacterized protein</fullName>
    </submittedName>
</protein>
<evidence type="ECO:0000256" key="1">
    <source>
        <dbReference type="SAM" id="MobiDB-lite"/>
    </source>
</evidence>
<name>A0ABQ9ZXX0_9CRUS</name>
<evidence type="ECO:0000313" key="2">
    <source>
        <dbReference type="EMBL" id="KAK4017742.1"/>
    </source>
</evidence>
<comment type="caution">
    <text evidence="2">The sequence shown here is derived from an EMBL/GenBank/DDBJ whole genome shotgun (WGS) entry which is preliminary data.</text>
</comment>
<keyword evidence="3" id="KW-1185">Reference proteome</keyword>
<proteinExistence type="predicted"/>
<dbReference type="Proteomes" id="UP001234178">
    <property type="component" value="Unassembled WGS sequence"/>
</dbReference>
<gene>
    <name evidence="2" type="ORF">OUZ56_033465</name>
</gene>
<evidence type="ECO:0000313" key="3">
    <source>
        <dbReference type="Proteomes" id="UP001234178"/>
    </source>
</evidence>